<reference evidence="3" key="1">
    <citation type="submission" date="2018-05" db="EMBL/GenBank/DDBJ databases">
        <authorList>
            <person name="Lanie J.A."/>
            <person name="Ng W.-L."/>
            <person name="Kazmierczak K.M."/>
            <person name="Andrzejewski T.M."/>
            <person name="Davidsen T.M."/>
            <person name="Wayne K.J."/>
            <person name="Tettelin H."/>
            <person name="Glass J.I."/>
            <person name="Rusch D."/>
            <person name="Podicherti R."/>
            <person name="Tsui H.-C.T."/>
            <person name="Winkler M.E."/>
        </authorList>
    </citation>
    <scope>NUCLEOTIDE SEQUENCE</scope>
</reference>
<feature type="domain" description="C2H2-type" evidence="2">
    <location>
        <begin position="581"/>
        <end position="610"/>
    </location>
</feature>
<name>A0A381V5B3_9ZZZZ</name>
<feature type="compositionally biased region" description="Basic residues" evidence="1">
    <location>
        <begin position="547"/>
        <end position="556"/>
    </location>
</feature>
<dbReference type="InterPro" id="IPR013087">
    <property type="entry name" value="Znf_C2H2_type"/>
</dbReference>
<evidence type="ECO:0000313" key="3">
    <source>
        <dbReference type="EMBL" id="SVA35570.1"/>
    </source>
</evidence>
<protein>
    <recommendedName>
        <fullName evidence="2">C2H2-type domain-containing protein</fullName>
    </recommendedName>
</protein>
<dbReference type="SMART" id="SM00355">
    <property type="entry name" value="ZnF_C2H2"/>
    <property type="match status" value="2"/>
</dbReference>
<feature type="region of interest" description="Disordered" evidence="1">
    <location>
        <begin position="507"/>
        <end position="578"/>
    </location>
</feature>
<dbReference type="AlphaFoldDB" id="A0A381V5B3"/>
<organism evidence="3">
    <name type="scientific">marine metagenome</name>
    <dbReference type="NCBI Taxonomy" id="408172"/>
    <lineage>
        <taxon>unclassified sequences</taxon>
        <taxon>metagenomes</taxon>
        <taxon>ecological metagenomes</taxon>
    </lineage>
</organism>
<evidence type="ECO:0000259" key="2">
    <source>
        <dbReference type="PROSITE" id="PS50157"/>
    </source>
</evidence>
<proteinExistence type="predicted"/>
<dbReference type="Gene3D" id="3.30.160.60">
    <property type="entry name" value="Classic Zinc Finger"/>
    <property type="match status" value="1"/>
</dbReference>
<feature type="compositionally biased region" description="Low complexity" evidence="1">
    <location>
        <begin position="511"/>
        <end position="529"/>
    </location>
</feature>
<evidence type="ECO:0000256" key="1">
    <source>
        <dbReference type="SAM" id="MobiDB-lite"/>
    </source>
</evidence>
<gene>
    <name evidence="3" type="ORF">METZ01_LOCUS88424</name>
</gene>
<dbReference type="EMBL" id="UINC01007893">
    <property type="protein sequence ID" value="SVA35570.1"/>
    <property type="molecule type" value="Genomic_DNA"/>
</dbReference>
<accession>A0A381V5B3</accession>
<sequence length="738" mass="83083">MALNLRGVIPNAAAITSHLPDSVLLIRLKPGNEEGKDMLNESHKRLQAWANGTLPKIYGFDSDIKLWHSPEKPQTIPRIEVLEVEGVSSSSKEICDEISRVCDSLGHHEVRIDVAAGRKEDAAGLARLPAVADRGGGCTVWYTDATSGTSVEIGGGLGENKGAPLSHMTRFWLNGTPILGAKSVLVGERIRGEVLTSVLDSVEEISESTKLAGTYEEREEERKKQVNRLLQDLDDRGIGASKENWGYKFTRREDDKSVGIPKMVFNTTSGYWLERLAALAVIDGWECERVFIGVSLGKPDHEDRMGSLYSVLRKAWGGRHLSRVWSDCRAEGMLPDEFSGLDFLDSKSFNMREYNPPARFRRKNPDCKVIFDDNAEEIGRFADWVRQEWRVLPRGLRDYLTPLCQVRDLDVFAQTTSHCLFIECKLGPESGDKTVGQNKAQIDSIVASSASRGVNYSILAHSFHDIDTWRSGAFDYIVHWSKLRRPEEMLDSVIKSGFPKREWWKKPVDPPSGSTSTVTESVTPTTHFTPEGKVDQGVIGSHPSNSNRRRVGRRGSRGWDGWTPTRHDPPPPTEEVPKGKHYCPECMDSFNSARWLNEHRQETGHSSYKCEECSEILITDRRVVRHSKETGHKTFSGTNCPSERLWVPWDEDPEAQKRLLESGFYDKAIENRWDSGKFCRMLVQETGKEVWKEIYGVVAKNTKASVYFNSVRPGLVLFIQGADGRWYASDPGRGDEKE</sequence>
<dbReference type="PROSITE" id="PS00028">
    <property type="entry name" value="ZINC_FINGER_C2H2_1"/>
    <property type="match status" value="2"/>
</dbReference>
<dbReference type="PROSITE" id="PS50157">
    <property type="entry name" value="ZINC_FINGER_C2H2_2"/>
    <property type="match status" value="1"/>
</dbReference>